<dbReference type="InterPro" id="IPR018650">
    <property type="entry name" value="STSV1_Orf64"/>
</dbReference>
<dbReference type="Pfam" id="PF09852">
    <property type="entry name" value="DUF2079"/>
    <property type="match status" value="1"/>
</dbReference>
<gene>
    <name evidence="2" type="ORF">METZ01_LOCUS184301</name>
</gene>
<name>A0A382D1K9_9ZZZZ</name>
<proteinExistence type="predicted"/>
<dbReference type="AlphaFoldDB" id="A0A382D1K9"/>
<evidence type="ECO:0000256" key="1">
    <source>
        <dbReference type="SAM" id="Phobius"/>
    </source>
</evidence>
<reference evidence="2" key="1">
    <citation type="submission" date="2018-05" db="EMBL/GenBank/DDBJ databases">
        <authorList>
            <person name="Lanie J.A."/>
            <person name="Ng W.-L."/>
            <person name="Kazmierczak K.M."/>
            <person name="Andrzejewski T.M."/>
            <person name="Davidsen T.M."/>
            <person name="Wayne K.J."/>
            <person name="Tettelin H."/>
            <person name="Glass J.I."/>
            <person name="Rusch D."/>
            <person name="Podicherti R."/>
            <person name="Tsui H.-C.T."/>
            <person name="Winkler M.E."/>
        </authorList>
    </citation>
    <scope>NUCLEOTIDE SEQUENCE</scope>
</reference>
<organism evidence="2">
    <name type="scientific">marine metagenome</name>
    <dbReference type="NCBI Taxonomy" id="408172"/>
    <lineage>
        <taxon>unclassified sequences</taxon>
        <taxon>metagenomes</taxon>
        <taxon>ecological metagenomes</taxon>
    </lineage>
</organism>
<sequence>GWLGNSKQEIILFLITNPYSVLLEIVTNQEKVKYVLYIFGALGFIPLLRPIILLPAIPILLISLLSNIPEHHAYNTHYTAGLIAPLIMAFSEGLPTARKLWDKTICPNHLFTPTLIGGLLVCHVLASPSPISRIFFIEKSWFYHYSVYLPSERPHMIKSALTKHIPANPEIIISMQNTLNSGYLSKYKTIFVFPHAVNEKRPFAKISQLDWTGFWNFLKHKKLEKNVSNPVWADYVILDLKKPWFITSLGCHWVGGTCLESQQEFTSKFSSLVEKTAENFDTIYENDGFMILKNRSNQTK</sequence>
<feature type="non-terminal residue" evidence="2">
    <location>
        <position position="1"/>
    </location>
</feature>
<accession>A0A382D1K9</accession>
<keyword evidence="1" id="KW-0472">Membrane</keyword>
<keyword evidence="1" id="KW-1133">Transmembrane helix</keyword>
<keyword evidence="1" id="KW-0812">Transmembrane</keyword>
<evidence type="ECO:0000313" key="2">
    <source>
        <dbReference type="EMBL" id="SVB31447.1"/>
    </source>
</evidence>
<dbReference type="EMBL" id="UINC01036851">
    <property type="protein sequence ID" value="SVB31447.1"/>
    <property type="molecule type" value="Genomic_DNA"/>
</dbReference>
<evidence type="ECO:0008006" key="3">
    <source>
        <dbReference type="Google" id="ProtNLM"/>
    </source>
</evidence>
<feature type="transmembrane region" description="Helical" evidence="1">
    <location>
        <begin position="34"/>
        <end position="65"/>
    </location>
</feature>
<protein>
    <recommendedName>
        <fullName evidence="3">DUF2079 domain-containing protein</fullName>
    </recommendedName>
</protein>